<evidence type="ECO:0000313" key="2">
    <source>
        <dbReference type="Proteomes" id="UP001221898"/>
    </source>
</evidence>
<sequence length="87" mass="9820">MVMELKEKDNETLVVISLDMNEKGESGETISIPLESVMKEELHRVLLACSRSQFKVSAGRGRLCHKNVERCWGNSPSPSPSHVQRRL</sequence>
<dbReference type="EMBL" id="JAINUG010000187">
    <property type="protein sequence ID" value="KAJ8389061.1"/>
    <property type="molecule type" value="Genomic_DNA"/>
</dbReference>
<dbReference type="AlphaFoldDB" id="A0AAD7RU79"/>
<protein>
    <submittedName>
        <fullName evidence="1">Uncharacterized protein</fullName>
    </submittedName>
</protein>
<reference evidence="1" key="1">
    <citation type="journal article" date="2023" name="Science">
        <title>Genome structures resolve the early diversification of teleost fishes.</title>
        <authorList>
            <person name="Parey E."/>
            <person name="Louis A."/>
            <person name="Montfort J."/>
            <person name="Bouchez O."/>
            <person name="Roques C."/>
            <person name="Iampietro C."/>
            <person name="Lluch J."/>
            <person name="Castinel A."/>
            <person name="Donnadieu C."/>
            <person name="Desvignes T."/>
            <person name="Floi Bucao C."/>
            <person name="Jouanno E."/>
            <person name="Wen M."/>
            <person name="Mejri S."/>
            <person name="Dirks R."/>
            <person name="Jansen H."/>
            <person name="Henkel C."/>
            <person name="Chen W.J."/>
            <person name="Zahm M."/>
            <person name="Cabau C."/>
            <person name="Klopp C."/>
            <person name="Thompson A.W."/>
            <person name="Robinson-Rechavi M."/>
            <person name="Braasch I."/>
            <person name="Lecointre G."/>
            <person name="Bobe J."/>
            <person name="Postlethwait J.H."/>
            <person name="Berthelot C."/>
            <person name="Roest Crollius H."/>
            <person name="Guiguen Y."/>
        </authorList>
    </citation>
    <scope>NUCLEOTIDE SEQUENCE</scope>
    <source>
        <strain evidence="1">NC1722</strain>
    </source>
</reference>
<proteinExistence type="predicted"/>
<accession>A0AAD7RU79</accession>
<dbReference type="Proteomes" id="UP001221898">
    <property type="component" value="Unassembled WGS sequence"/>
</dbReference>
<organism evidence="1 2">
    <name type="scientific">Aldrovandia affinis</name>
    <dbReference type="NCBI Taxonomy" id="143900"/>
    <lineage>
        <taxon>Eukaryota</taxon>
        <taxon>Metazoa</taxon>
        <taxon>Chordata</taxon>
        <taxon>Craniata</taxon>
        <taxon>Vertebrata</taxon>
        <taxon>Euteleostomi</taxon>
        <taxon>Actinopterygii</taxon>
        <taxon>Neopterygii</taxon>
        <taxon>Teleostei</taxon>
        <taxon>Notacanthiformes</taxon>
        <taxon>Halosauridae</taxon>
        <taxon>Aldrovandia</taxon>
    </lineage>
</organism>
<name>A0AAD7RU79_9TELE</name>
<comment type="caution">
    <text evidence="1">The sequence shown here is derived from an EMBL/GenBank/DDBJ whole genome shotgun (WGS) entry which is preliminary data.</text>
</comment>
<keyword evidence="2" id="KW-1185">Reference proteome</keyword>
<gene>
    <name evidence="1" type="ORF">AAFF_G00124580</name>
</gene>
<evidence type="ECO:0000313" key="1">
    <source>
        <dbReference type="EMBL" id="KAJ8389061.1"/>
    </source>
</evidence>